<dbReference type="InterPro" id="IPR011712">
    <property type="entry name" value="Sig_transdc_His_kin_sub3_dim/P"/>
</dbReference>
<dbReference type="Pfam" id="PF02518">
    <property type="entry name" value="HATPase_c"/>
    <property type="match status" value="1"/>
</dbReference>
<dbReference type="AlphaFoldDB" id="A0A9X1SVI6"/>
<reference evidence="13" key="1">
    <citation type="submission" date="2021-11" db="EMBL/GenBank/DDBJ databases">
        <title>Streptomyces corallinus and Kineosporia corallina sp. nov., two new coral-derived marine actinobacteria.</title>
        <authorList>
            <person name="Buangrab K."/>
            <person name="Sutthacheep M."/>
            <person name="Yeemin T."/>
            <person name="Harunari E."/>
            <person name="Igarashi Y."/>
            <person name="Sripreechasak P."/>
            <person name="Kanchanasin P."/>
            <person name="Tanasupawat S."/>
            <person name="Phongsopitanun W."/>
        </authorList>
    </citation>
    <scope>NUCLEOTIDE SEQUENCE</scope>
    <source>
        <strain evidence="13">JCM 31032</strain>
    </source>
</reference>
<dbReference type="PANTHER" id="PTHR24421:SF10">
    <property type="entry name" value="NITRATE_NITRITE SENSOR PROTEIN NARQ"/>
    <property type="match status" value="1"/>
</dbReference>
<evidence type="ECO:0000256" key="1">
    <source>
        <dbReference type="ARBA" id="ARBA00000085"/>
    </source>
</evidence>
<evidence type="ECO:0000256" key="2">
    <source>
        <dbReference type="ARBA" id="ARBA00012438"/>
    </source>
</evidence>
<evidence type="ECO:0000256" key="3">
    <source>
        <dbReference type="ARBA" id="ARBA00022553"/>
    </source>
</evidence>
<comment type="caution">
    <text evidence="13">The sequence shown here is derived from an EMBL/GenBank/DDBJ whole genome shotgun (WGS) entry which is preliminary data.</text>
</comment>
<dbReference type="GO" id="GO:0016020">
    <property type="term" value="C:membrane"/>
    <property type="evidence" value="ECO:0007669"/>
    <property type="project" value="InterPro"/>
</dbReference>
<dbReference type="InterPro" id="IPR050482">
    <property type="entry name" value="Sensor_HK_TwoCompSys"/>
</dbReference>
<feature type="domain" description="Signal transduction histidine kinase subgroup 3 dimerisation and phosphoacceptor" evidence="11">
    <location>
        <begin position="176"/>
        <end position="241"/>
    </location>
</feature>
<keyword evidence="8" id="KW-0902">Two-component regulatory system</keyword>
<feature type="domain" description="DUF7134" evidence="12">
    <location>
        <begin position="9"/>
        <end position="157"/>
    </location>
</feature>
<dbReference type="PANTHER" id="PTHR24421">
    <property type="entry name" value="NITRATE/NITRITE SENSOR PROTEIN NARX-RELATED"/>
    <property type="match status" value="1"/>
</dbReference>
<feature type="domain" description="Histidine kinase/HSP90-like ATPase" evidence="10">
    <location>
        <begin position="284"/>
        <end position="374"/>
    </location>
</feature>
<keyword evidence="9" id="KW-0472">Membrane</keyword>
<comment type="catalytic activity">
    <reaction evidence="1">
        <text>ATP + protein L-histidine = ADP + protein N-phospho-L-histidine.</text>
        <dbReference type="EC" id="2.7.13.3"/>
    </reaction>
</comment>
<evidence type="ECO:0000256" key="9">
    <source>
        <dbReference type="SAM" id="Phobius"/>
    </source>
</evidence>
<feature type="transmembrane region" description="Helical" evidence="9">
    <location>
        <begin position="137"/>
        <end position="154"/>
    </location>
</feature>
<evidence type="ECO:0000256" key="4">
    <source>
        <dbReference type="ARBA" id="ARBA00022679"/>
    </source>
</evidence>
<dbReference type="RefSeq" id="WP_231445171.1">
    <property type="nucleotide sequence ID" value="NZ_JAJOMB010000013.1"/>
</dbReference>
<dbReference type="EC" id="2.7.13.3" evidence="2"/>
<evidence type="ECO:0000256" key="8">
    <source>
        <dbReference type="ARBA" id="ARBA00023012"/>
    </source>
</evidence>
<dbReference type="SUPFAM" id="SSF55874">
    <property type="entry name" value="ATPase domain of HSP90 chaperone/DNA topoisomerase II/histidine kinase"/>
    <property type="match status" value="1"/>
</dbReference>
<gene>
    <name evidence="13" type="ORF">LR394_22610</name>
</gene>
<protein>
    <recommendedName>
        <fullName evidence="2">histidine kinase</fullName>
        <ecNumber evidence="2">2.7.13.3</ecNumber>
    </recommendedName>
</protein>
<sequence>MSIARPSRDVLLALVLAVAAFIPGNGTFAAVMGAQELRDQDADWLSALLILAQCLPLVLRRTRPALCLGLVGAAFAAYQLLGYQPSSAGLSLYLALYSVGAHLTRRRFEVVVAAGVSYLVVAVVLLQGPYAERPIDAVTFVPVLALFWLIGEGVRARANAEAARRAAQEREAVAAERARIARELHDVVTHHVTAMVVQSEALPFLLPHNPDKVRVGLATISTTGRSAMTDLRELLDVLHDPGTPIESTPAREGLETLIERARSAGQPIEFTQHGEAGTLPTGLALALQRVVQESLTNALKHAPGRAVDVTLTYSPDAVDLAVVTTPGSTVRRRPWARSGRGIAGMRDRVAAFGGELTAGGDADGSFAVRAWLPRKSVATRGG</sequence>
<dbReference type="CDD" id="cd16917">
    <property type="entry name" value="HATPase_UhpB-NarQ-NarX-like"/>
    <property type="match status" value="1"/>
</dbReference>
<evidence type="ECO:0000256" key="7">
    <source>
        <dbReference type="ARBA" id="ARBA00022840"/>
    </source>
</evidence>
<dbReference type="Pfam" id="PF07730">
    <property type="entry name" value="HisKA_3"/>
    <property type="match status" value="1"/>
</dbReference>
<dbReference type="GO" id="GO:0000155">
    <property type="term" value="F:phosphorelay sensor kinase activity"/>
    <property type="evidence" value="ECO:0007669"/>
    <property type="project" value="InterPro"/>
</dbReference>
<evidence type="ECO:0000256" key="5">
    <source>
        <dbReference type="ARBA" id="ARBA00022741"/>
    </source>
</evidence>
<name>A0A9X1SVI6_9ACTN</name>
<dbReference type="Gene3D" id="1.20.5.1930">
    <property type="match status" value="1"/>
</dbReference>
<keyword evidence="4" id="KW-0808">Transferase</keyword>
<dbReference type="InterPro" id="IPR036890">
    <property type="entry name" value="HATPase_C_sf"/>
</dbReference>
<evidence type="ECO:0000256" key="6">
    <source>
        <dbReference type="ARBA" id="ARBA00022777"/>
    </source>
</evidence>
<dbReference type="GO" id="GO:0005524">
    <property type="term" value="F:ATP binding"/>
    <property type="evidence" value="ECO:0007669"/>
    <property type="project" value="UniProtKB-KW"/>
</dbReference>
<dbReference type="EMBL" id="JAJOMB010000013">
    <property type="protein sequence ID" value="MCD5313704.1"/>
    <property type="molecule type" value="Genomic_DNA"/>
</dbReference>
<organism evidence="13 14">
    <name type="scientific">Kineosporia babensis</name>
    <dbReference type="NCBI Taxonomy" id="499548"/>
    <lineage>
        <taxon>Bacteria</taxon>
        <taxon>Bacillati</taxon>
        <taxon>Actinomycetota</taxon>
        <taxon>Actinomycetes</taxon>
        <taxon>Kineosporiales</taxon>
        <taxon>Kineosporiaceae</taxon>
        <taxon>Kineosporia</taxon>
    </lineage>
</organism>
<evidence type="ECO:0000313" key="14">
    <source>
        <dbReference type="Proteomes" id="UP001138997"/>
    </source>
</evidence>
<dbReference type="InterPro" id="IPR055558">
    <property type="entry name" value="DUF7134"/>
</dbReference>
<dbReference type="GO" id="GO:0046983">
    <property type="term" value="F:protein dimerization activity"/>
    <property type="evidence" value="ECO:0007669"/>
    <property type="project" value="InterPro"/>
</dbReference>
<keyword evidence="7" id="KW-0067">ATP-binding</keyword>
<keyword evidence="14" id="KW-1185">Reference proteome</keyword>
<evidence type="ECO:0000259" key="10">
    <source>
        <dbReference type="Pfam" id="PF02518"/>
    </source>
</evidence>
<evidence type="ECO:0000259" key="12">
    <source>
        <dbReference type="Pfam" id="PF23539"/>
    </source>
</evidence>
<dbReference type="Gene3D" id="3.30.565.10">
    <property type="entry name" value="Histidine kinase-like ATPase, C-terminal domain"/>
    <property type="match status" value="1"/>
</dbReference>
<proteinExistence type="predicted"/>
<keyword evidence="3" id="KW-0597">Phosphoprotein</keyword>
<keyword evidence="5" id="KW-0547">Nucleotide-binding</keyword>
<evidence type="ECO:0000313" key="13">
    <source>
        <dbReference type="EMBL" id="MCD5313704.1"/>
    </source>
</evidence>
<dbReference type="Pfam" id="PF23539">
    <property type="entry name" value="DUF7134"/>
    <property type="match status" value="1"/>
</dbReference>
<feature type="transmembrane region" description="Helical" evidence="9">
    <location>
        <begin position="110"/>
        <end position="131"/>
    </location>
</feature>
<keyword evidence="9" id="KW-0812">Transmembrane</keyword>
<keyword evidence="6 13" id="KW-0418">Kinase</keyword>
<keyword evidence="9" id="KW-1133">Transmembrane helix</keyword>
<accession>A0A9X1SVI6</accession>
<evidence type="ECO:0000259" key="11">
    <source>
        <dbReference type="Pfam" id="PF07730"/>
    </source>
</evidence>
<dbReference type="InterPro" id="IPR003594">
    <property type="entry name" value="HATPase_dom"/>
</dbReference>
<dbReference type="Proteomes" id="UP001138997">
    <property type="component" value="Unassembled WGS sequence"/>
</dbReference>